<dbReference type="EMBL" id="AP012052">
    <property type="protein sequence ID" value="BAJ73498.1"/>
    <property type="molecule type" value="Genomic_DNA"/>
</dbReference>
<dbReference type="RefSeq" id="WP_013583625.1">
    <property type="nucleotide sequence ID" value="NC_015125.1"/>
</dbReference>
<name>E8NBN8_MICTS</name>
<evidence type="ECO:0000313" key="4">
    <source>
        <dbReference type="Proteomes" id="UP000008975"/>
    </source>
</evidence>
<evidence type="ECO:0000256" key="1">
    <source>
        <dbReference type="SAM" id="Phobius"/>
    </source>
</evidence>
<evidence type="ECO:0000313" key="3">
    <source>
        <dbReference type="EMBL" id="BAJ73498.1"/>
    </source>
</evidence>
<dbReference type="KEGG" id="mts:MTES_0534"/>
<accession>E8NBN8</accession>
<evidence type="ECO:0000259" key="2">
    <source>
        <dbReference type="Pfam" id="PF01882"/>
    </source>
</evidence>
<dbReference type="Proteomes" id="UP000008975">
    <property type="component" value="Chromosome"/>
</dbReference>
<proteinExistence type="predicted"/>
<dbReference type="STRING" id="979556.MTES_0534"/>
<feature type="domain" description="DUF58" evidence="2">
    <location>
        <begin position="197"/>
        <end position="361"/>
    </location>
</feature>
<feature type="transmembrane region" description="Helical" evidence="1">
    <location>
        <begin position="32"/>
        <end position="51"/>
    </location>
</feature>
<reference evidence="3 4" key="1">
    <citation type="journal article" date="2011" name="J. Bacteriol.">
        <title>Genome sequence of Microbacterium testaceum StLB037, an N-acylhomoserine lactone-degrading bacterium isolated from potato leaves.</title>
        <authorList>
            <person name="Morohoshi T."/>
            <person name="Wang W.-Z."/>
            <person name="Someya N."/>
            <person name="Ikeda T."/>
        </authorList>
    </citation>
    <scope>NUCLEOTIDE SEQUENCE [LARGE SCALE GENOMIC DNA]</scope>
    <source>
        <strain evidence="3 4">StLB037</strain>
    </source>
</reference>
<protein>
    <submittedName>
        <fullName evidence="3">Uncharacterized conserved protein</fullName>
    </submittedName>
</protein>
<keyword evidence="1" id="KW-1133">Transmembrane helix</keyword>
<dbReference type="HOGENOM" id="CLU_048408_0_0_11"/>
<keyword evidence="1" id="KW-0472">Membrane</keyword>
<dbReference type="PANTHER" id="PTHR33608:SF3">
    <property type="entry name" value="SLR2013 PROTEIN"/>
    <property type="match status" value="1"/>
</dbReference>
<dbReference type="AlphaFoldDB" id="E8NBN8"/>
<dbReference type="PANTHER" id="PTHR33608">
    <property type="entry name" value="BLL2464 PROTEIN"/>
    <property type="match status" value="1"/>
</dbReference>
<dbReference type="Pfam" id="PF01882">
    <property type="entry name" value="DUF58"/>
    <property type="match status" value="1"/>
</dbReference>
<reference key="2">
    <citation type="submission" date="2011-02" db="EMBL/GenBank/DDBJ databases">
        <title>Genome sequence of Microbacterium testaceum StLB037.</title>
        <authorList>
            <person name="Morohoshi T."/>
            <person name="Wang W.Z."/>
            <person name="Someya N."/>
            <person name="Ikeda T."/>
        </authorList>
    </citation>
    <scope>NUCLEOTIDE SEQUENCE</scope>
    <source>
        <strain>StLB037</strain>
    </source>
</reference>
<feature type="transmembrane region" description="Helical" evidence="1">
    <location>
        <begin position="7"/>
        <end position="26"/>
    </location>
</feature>
<keyword evidence="1" id="KW-0812">Transmembrane</keyword>
<gene>
    <name evidence="3" type="ordered locus">MTES_0534</name>
</gene>
<organism evidence="3 4">
    <name type="scientific">Microbacterium testaceum (strain StLB037)</name>
    <dbReference type="NCBI Taxonomy" id="979556"/>
    <lineage>
        <taxon>Bacteria</taxon>
        <taxon>Bacillati</taxon>
        <taxon>Actinomycetota</taxon>
        <taxon>Actinomycetes</taxon>
        <taxon>Micrococcales</taxon>
        <taxon>Microbacteriaceae</taxon>
        <taxon>Microbacterium</taxon>
    </lineage>
</organism>
<sequence>MFVTGRLALLVAVGVVPLVLLSTAGAPAWLVVGVWVLLCALAALVDMLAAADPRAVEITRRLPERVLRDEPVAGELRVRNLGRRVLRARVRDAWQPTAGAPEERSRFVVPPGERRGAPLPLLPRRRGEIRSGFVVVRASGPLGLAGRQAVVDAPGRIRVLPPFTSRRHLPSRLARLRELDGNTSLMVRGQGTEFDSLREYVRGDDVRSIDWRATARAGTTMLRTWRPERDRHVVIVIDTGRTAAARVGDGARLDAAMEATLLLSALAARAGDHVHLVMFDRVARARVTKVDGSQLLPALVDAMAPVEPQLIDTDWDAAFAQVRQLTVRPALVVLLTAHDDPEAARGFLAALPAVAARSRLLVATATDGPGEEPERTDAASVYAAAAIERARHDADRVRAAVVRAGGDAVSASADDLPPLVADRYLALKAAGRL</sequence>
<dbReference type="InterPro" id="IPR002881">
    <property type="entry name" value="DUF58"/>
</dbReference>
<dbReference type="eggNOG" id="COG1721">
    <property type="taxonomic scope" value="Bacteria"/>
</dbReference>
<dbReference type="OrthoDB" id="845740at2"/>